<accession>A0A2T4ZE89</accession>
<gene>
    <name evidence="2" type="ORF">C8P69_103132</name>
</gene>
<dbReference type="EMBL" id="PZZL01000003">
    <property type="protein sequence ID" value="PTM60204.1"/>
    <property type="molecule type" value="Genomic_DNA"/>
</dbReference>
<dbReference type="AlphaFoldDB" id="A0A2T4ZE89"/>
<dbReference type="RefSeq" id="WP_245901928.1">
    <property type="nucleotide sequence ID" value="NZ_PZZL01000003.1"/>
</dbReference>
<keyword evidence="3" id="KW-1185">Reference proteome</keyword>
<reference evidence="2 3" key="1">
    <citation type="submission" date="2018-04" db="EMBL/GenBank/DDBJ databases">
        <title>Genomic Encyclopedia of Archaeal and Bacterial Type Strains, Phase II (KMG-II): from individual species to whole genera.</title>
        <authorList>
            <person name="Goeker M."/>
        </authorList>
    </citation>
    <scope>NUCLEOTIDE SEQUENCE [LARGE SCALE GENOMIC DNA]</scope>
    <source>
        <strain evidence="2 3">DSM 25521</strain>
    </source>
</reference>
<evidence type="ECO:0000256" key="1">
    <source>
        <dbReference type="SAM" id="MobiDB-lite"/>
    </source>
</evidence>
<feature type="compositionally biased region" description="Basic and acidic residues" evidence="1">
    <location>
        <begin position="32"/>
        <end position="44"/>
    </location>
</feature>
<dbReference type="Proteomes" id="UP000241808">
    <property type="component" value="Unassembled WGS sequence"/>
</dbReference>
<dbReference type="InterPro" id="IPR025528">
    <property type="entry name" value="BrnA_antitoxin"/>
</dbReference>
<organism evidence="2 3">
    <name type="scientific">Phreatobacter oligotrophus</name>
    <dbReference type="NCBI Taxonomy" id="1122261"/>
    <lineage>
        <taxon>Bacteria</taxon>
        <taxon>Pseudomonadati</taxon>
        <taxon>Pseudomonadota</taxon>
        <taxon>Alphaproteobacteria</taxon>
        <taxon>Hyphomicrobiales</taxon>
        <taxon>Phreatobacteraceae</taxon>
        <taxon>Phreatobacter</taxon>
    </lineage>
</organism>
<comment type="caution">
    <text evidence="2">The sequence shown here is derived from an EMBL/GenBank/DDBJ whole genome shotgun (WGS) entry which is preliminary data.</text>
</comment>
<evidence type="ECO:0000313" key="3">
    <source>
        <dbReference type="Proteomes" id="UP000241808"/>
    </source>
</evidence>
<dbReference type="Pfam" id="PF14384">
    <property type="entry name" value="BrnA_antitoxin"/>
    <property type="match status" value="1"/>
</dbReference>
<proteinExistence type="predicted"/>
<protein>
    <submittedName>
        <fullName evidence="2">BrnA antitoxin of type II toxin-antitoxin system</fullName>
    </submittedName>
</protein>
<feature type="region of interest" description="Disordered" evidence="1">
    <location>
        <begin position="21"/>
        <end position="49"/>
    </location>
</feature>
<evidence type="ECO:0000313" key="2">
    <source>
        <dbReference type="EMBL" id="PTM60204.1"/>
    </source>
</evidence>
<sequence>MTAKPTKTGSDVRFDGLVDLPAAPPLSSATKGLDDAEVERRAASDPDAGAIPADFWDGVDVVEPEGTVQITLRLPKRVVGHFKATGKGYQSRISAVLSSYVDAARKRGSR</sequence>
<name>A0A2T4ZE89_9HYPH</name>